<dbReference type="GO" id="GO:0000976">
    <property type="term" value="F:transcription cis-regulatory region binding"/>
    <property type="evidence" value="ECO:0007669"/>
    <property type="project" value="TreeGrafter"/>
</dbReference>
<dbReference type="SUPFAM" id="SSF47413">
    <property type="entry name" value="lambda repressor-like DNA-binding domains"/>
    <property type="match status" value="1"/>
</dbReference>
<evidence type="ECO:0000256" key="2">
    <source>
        <dbReference type="ARBA" id="ARBA00023125"/>
    </source>
</evidence>
<dbReference type="InterPro" id="IPR046335">
    <property type="entry name" value="LacI/GalR-like_sensor"/>
</dbReference>
<evidence type="ECO:0000259" key="4">
    <source>
        <dbReference type="PROSITE" id="PS50932"/>
    </source>
</evidence>
<sequence>MEFFMATIKDVAKLAGVSITTVSMVLNKTNNKISDQTRKKVIDAAESLNYKANNFARALASKKSNVIMAIIPDISNPFFSLLVKNLTYYAEKYKYFLYIHNTNNKDLDKGKFLNILNSNFVAASLIVDRNVKNLEQDLIEKNNIIFLDEVDFNNNSYHMVTGNNEKGGLLGMEYLIDKGFKNIGILIGPRSTANSSRRLSGAIKAAMNKDIYIDSSNIIHGDYTFEGGYKAGKYFLGKNIDAIFSFSDMSSYGLLKFFSENKIKVPDDISLISYDNLFLNNIVSPRLTSIDQNLEMIAKYSIKMADDLIKNKKVDRKVMVEPFINFGESVGDKNEDT</sequence>
<dbReference type="InterPro" id="IPR000843">
    <property type="entry name" value="HTH_LacI"/>
</dbReference>
<dbReference type="InterPro" id="IPR028082">
    <property type="entry name" value="Peripla_BP_I"/>
</dbReference>
<proteinExistence type="predicted"/>
<evidence type="ECO:0000313" key="6">
    <source>
        <dbReference type="Proteomes" id="UP000005451"/>
    </source>
</evidence>
<dbReference type="CDD" id="cd06267">
    <property type="entry name" value="PBP1_LacI_sugar_binding-like"/>
    <property type="match status" value="1"/>
</dbReference>
<reference evidence="5 6" key="1">
    <citation type="submission" date="2008-09" db="EMBL/GenBank/DDBJ databases">
        <authorList>
            <person name="Fulton L."/>
            <person name="Clifton S."/>
            <person name="Fulton B."/>
            <person name="Xu J."/>
            <person name="Minx P."/>
            <person name="Pepin K.H."/>
            <person name="Johnson M."/>
            <person name="Thiruvilangam P."/>
            <person name="Bhonagiri V."/>
            <person name="Nash W.E."/>
            <person name="Mardis E.R."/>
            <person name="Wilson R.K."/>
        </authorList>
    </citation>
    <scope>NUCLEOTIDE SEQUENCE [LARGE SCALE GENOMIC DNA]</scope>
    <source>
        <strain evidence="5 6">DSM 7454</strain>
    </source>
</reference>
<dbReference type="PANTHER" id="PTHR30146:SF109">
    <property type="entry name" value="HTH-TYPE TRANSCRIPTIONAL REGULATOR GALS"/>
    <property type="match status" value="1"/>
</dbReference>
<dbReference type="PROSITE" id="PS00356">
    <property type="entry name" value="HTH_LACI_1"/>
    <property type="match status" value="1"/>
</dbReference>
<evidence type="ECO:0000256" key="1">
    <source>
        <dbReference type="ARBA" id="ARBA00023015"/>
    </source>
</evidence>
<keyword evidence="2" id="KW-0238">DNA-binding</keyword>
<keyword evidence="3" id="KW-0804">Transcription</keyword>
<dbReference type="Gene3D" id="3.40.50.2300">
    <property type="match status" value="2"/>
</dbReference>
<keyword evidence="1" id="KW-0805">Transcription regulation</keyword>
<dbReference type="Pfam" id="PF00356">
    <property type="entry name" value="LacI"/>
    <property type="match status" value="1"/>
</dbReference>
<name>B6W6X6_9FIRM</name>
<dbReference type="STRING" id="561177.ANHYDRO_00322"/>
<dbReference type="Pfam" id="PF13377">
    <property type="entry name" value="Peripla_BP_3"/>
    <property type="match status" value="1"/>
</dbReference>
<dbReference type="SUPFAM" id="SSF53822">
    <property type="entry name" value="Periplasmic binding protein-like I"/>
    <property type="match status" value="1"/>
</dbReference>
<dbReference type="PROSITE" id="PS50932">
    <property type="entry name" value="HTH_LACI_2"/>
    <property type="match status" value="1"/>
</dbReference>
<accession>B6W6X6</accession>
<dbReference type="AlphaFoldDB" id="B6W6X6"/>
<feature type="domain" description="HTH lacI-type" evidence="4">
    <location>
        <begin position="6"/>
        <end position="61"/>
    </location>
</feature>
<dbReference type="PANTHER" id="PTHR30146">
    <property type="entry name" value="LACI-RELATED TRANSCRIPTIONAL REPRESSOR"/>
    <property type="match status" value="1"/>
</dbReference>
<reference evidence="5 6" key="2">
    <citation type="submission" date="2008-10" db="EMBL/GenBank/DDBJ databases">
        <title>Draft genome sequence of Anaerococcus hydrogenalis (DSM 7454).</title>
        <authorList>
            <person name="Sudarsanam P."/>
            <person name="Ley R."/>
            <person name="Guruge J."/>
            <person name="Turnbaugh P.J."/>
            <person name="Mahowald M."/>
            <person name="Liep D."/>
            <person name="Gordon J."/>
        </authorList>
    </citation>
    <scope>NUCLEOTIDE SEQUENCE [LARGE SCALE GENOMIC DNA]</scope>
    <source>
        <strain evidence="5 6">DSM 7454</strain>
    </source>
</reference>
<dbReference type="InterPro" id="IPR010982">
    <property type="entry name" value="Lambda_DNA-bd_dom_sf"/>
</dbReference>
<gene>
    <name evidence="5" type="ORF">ANHYDRO_00322</name>
</gene>
<dbReference type="CDD" id="cd01392">
    <property type="entry name" value="HTH_LacI"/>
    <property type="match status" value="1"/>
</dbReference>
<dbReference type="Proteomes" id="UP000005451">
    <property type="component" value="Unassembled WGS sequence"/>
</dbReference>
<organism evidence="5 6">
    <name type="scientific">Anaerococcus hydrogenalis DSM 7454</name>
    <dbReference type="NCBI Taxonomy" id="561177"/>
    <lineage>
        <taxon>Bacteria</taxon>
        <taxon>Bacillati</taxon>
        <taxon>Bacillota</taxon>
        <taxon>Tissierellia</taxon>
        <taxon>Tissierellales</taxon>
        <taxon>Peptoniphilaceae</taxon>
        <taxon>Anaerococcus</taxon>
    </lineage>
</organism>
<evidence type="ECO:0000313" key="5">
    <source>
        <dbReference type="EMBL" id="EEB36829.1"/>
    </source>
</evidence>
<dbReference type="eggNOG" id="COG1609">
    <property type="taxonomic scope" value="Bacteria"/>
</dbReference>
<dbReference type="GO" id="GO:0003700">
    <property type="term" value="F:DNA-binding transcription factor activity"/>
    <property type="evidence" value="ECO:0007669"/>
    <property type="project" value="TreeGrafter"/>
</dbReference>
<comment type="caution">
    <text evidence="5">The sequence shown here is derived from an EMBL/GenBank/DDBJ whole genome shotgun (WGS) entry which is preliminary data.</text>
</comment>
<dbReference type="PRINTS" id="PR00036">
    <property type="entry name" value="HTHLACI"/>
</dbReference>
<dbReference type="EMBL" id="ABXA01000007">
    <property type="protein sequence ID" value="EEB36829.1"/>
    <property type="molecule type" value="Genomic_DNA"/>
</dbReference>
<evidence type="ECO:0000256" key="3">
    <source>
        <dbReference type="ARBA" id="ARBA00023163"/>
    </source>
</evidence>
<dbReference type="Gene3D" id="1.10.260.40">
    <property type="entry name" value="lambda repressor-like DNA-binding domains"/>
    <property type="match status" value="1"/>
</dbReference>
<dbReference type="SMART" id="SM00354">
    <property type="entry name" value="HTH_LACI"/>
    <property type="match status" value="1"/>
</dbReference>
<protein>
    <submittedName>
        <fullName evidence="5">Transcriptional regulator, LacI family</fullName>
    </submittedName>
</protein>